<evidence type="ECO:0000313" key="2">
    <source>
        <dbReference type="EMBL" id="CAI3983528.1"/>
    </source>
</evidence>
<evidence type="ECO:0000313" key="4">
    <source>
        <dbReference type="Proteomes" id="UP001152797"/>
    </source>
</evidence>
<feature type="compositionally biased region" description="Basic and acidic residues" evidence="1">
    <location>
        <begin position="336"/>
        <end position="369"/>
    </location>
</feature>
<dbReference type="EMBL" id="CAMXCT030000811">
    <property type="protein sequence ID" value="CAL4770840.1"/>
    <property type="molecule type" value="Genomic_DNA"/>
</dbReference>
<dbReference type="AlphaFoldDB" id="A0A9P1C3P6"/>
<feature type="region of interest" description="Disordered" evidence="1">
    <location>
        <begin position="109"/>
        <end position="196"/>
    </location>
</feature>
<dbReference type="Proteomes" id="UP001152797">
    <property type="component" value="Unassembled WGS sequence"/>
</dbReference>
<accession>A0A9P1C3P6</accession>
<feature type="region of interest" description="Disordered" evidence="1">
    <location>
        <begin position="222"/>
        <end position="244"/>
    </location>
</feature>
<keyword evidence="4" id="KW-1185">Reference proteome</keyword>
<reference evidence="2" key="1">
    <citation type="submission" date="2022-10" db="EMBL/GenBank/DDBJ databases">
        <authorList>
            <person name="Chen Y."/>
            <person name="Dougan E. K."/>
            <person name="Chan C."/>
            <person name="Rhodes N."/>
            <person name="Thang M."/>
        </authorList>
    </citation>
    <scope>NUCLEOTIDE SEQUENCE</scope>
</reference>
<feature type="compositionally biased region" description="Basic and acidic residues" evidence="1">
    <location>
        <begin position="300"/>
        <end position="311"/>
    </location>
</feature>
<comment type="caution">
    <text evidence="2">The sequence shown here is derived from an EMBL/GenBank/DDBJ whole genome shotgun (WGS) entry which is preliminary data.</text>
</comment>
<feature type="compositionally biased region" description="Low complexity" evidence="1">
    <location>
        <begin position="139"/>
        <end position="149"/>
    </location>
</feature>
<organism evidence="2">
    <name type="scientific">Cladocopium goreaui</name>
    <dbReference type="NCBI Taxonomy" id="2562237"/>
    <lineage>
        <taxon>Eukaryota</taxon>
        <taxon>Sar</taxon>
        <taxon>Alveolata</taxon>
        <taxon>Dinophyceae</taxon>
        <taxon>Suessiales</taxon>
        <taxon>Symbiodiniaceae</taxon>
        <taxon>Cladocopium</taxon>
    </lineage>
</organism>
<sequence length="505" mass="56970">MPTTLDVEGIWKEWDRDEELREIMHNGGTILDPPACQDISTCIKHQFLLGPLLSKMAVHEKRPLPPIDPLKEELDNLFKKNKQGVESNFLDISKKAWALKRLLGFVKTKARRREQHSQAEVDEVNRKDQRADDEDAWDDSSSSSDSSSDGQERNGDAAEPATGDTEERPPVEPRVDSGNGSGDPVMPSSSDPPADLVMETPTVLVMILFQDSVPRKWIEVKKKASGKNGGFTESENEEYEDSGPFWTKEMEKEWAKWKNDGGYEYEEGWDDQDWANDLNEPKKAWDRYAIMNSNASMHQLKSEEAAMEHEPGSPQVKSKQRKSKKQATKSTVEAAGKTEESKGTEEVAASKKRKKLEEKEPSVQPTDEKTHVNTIAKYLREIVAGGWKVKKHEDLTKNIKLQFKEPFSPTEECRLNVYWKLGNVGVHLKGEGKDLATFSVHADAGPFLLRLHACLKAGWILVNYIEDKSKKPREKDSLLSDDCDILTLKECLKVAAVKAVKRASK</sequence>
<evidence type="ECO:0000313" key="3">
    <source>
        <dbReference type="EMBL" id="CAL4770840.1"/>
    </source>
</evidence>
<feature type="compositionally biased region" description="Basic and acidic residues" evidence="1">
    <location>
        <begin position="165"/>
        <end position="175"/>
    </location>
</feature>
<proteinExistence type="predicted"/>
<dbReference type="OrthoDB" id="436440at2759"/>
<gene>
    <name evidence="2" type="ORF">C1SCF055_LOCUS11133</name>
</gene>
<protein>
    <submittedName>
        <fullName evidence="2">Uncharacterized protein</fullName>
    </submittedName>
</protein>
<dbReference type="EMBL" id="CAMXCT010000811">
    <property type="protein sequence ID" value="CAI3983528.1"/>
    <property type="molecule type" value="Genomic_DNA"/>
</dbReference>
<reference evidence="3 4" key="2">
    <citation type="submission" date="2024-05" db="EMBL/GenBank/DDBJ databases">
        <authorList>
            <person name="Chen Y."/>
            <person name="Shah S."/>
            <person name="Dougan E. K."/>
            <person name="Thang M."/>
            <person name="Chan C."/>
        </authorList>
    </citation>
    <scope>NUCLEOTIDE SEQUENCE [LARGE SCALE GENOMIC DNA]</scope>
</reference>
<dbReference type="EMBL" id="CAMXCT020000811">
    <property type="protein sequence ID" value="CAL1136903.1"/>
    <property type="molecule type" value="Genomic_DNA"/>
</dbReference>
<feature type="region of interest" description="Disordered" evidence="1">
    <location>
        <begin position="300"/>
        <end position="369"/>
    </location>
</feature>
<feature type="compositionally biased region" description="Basic residues" evidence="1">
    <location>
        <begin position="318"/>
        <end position="327"/>
    </location>
</feature>
<name>A0A9P1C3P6_9DINO</name>
<evidence type="ECO:0000256" key="1">
    <source>
        <dbReference type="SAM" id="MobiDB-lite"/>
    </source>
</evidence>
<feature type="compositionally biased region" description="Basic and acidic residues" evidence="1">
    <location>
        <begin position="115"/>
        <end position="130"/>
    </location>
</feature>